<feature type="region of interest" description="Disordered" evidence="4">
    <location>
        <begin position="372"/>
        <end position="393"/>
    </location>
</feature>
<keyword evidence="3" id="KW-0175">Coiled coil</keyword>
<evidence type="ECO:0000256" key="4">
    <source>
        <dbReference type="SAM" id="MobiDB-lite"/>
    </source>
</evidence>
<dbReference type="GO" id="GO:0004869">
    <property type="term" value="F:cysteine-type endopeptidase inhibitor activity"/>
    <property type="evidence" value="ECO:0007669"/>
    <property type="project" value="TreeGrafter"/>
</dbReference>
<evidence type="ECO:0000256" key="3">
    <source>
        <dbReference type="SAM" id="Coils"/>
    </source>
</evidence>
<evidence type="ECO:0000256" key="1">
    <source>
        <dbReference type="ARBA" id="ARBA00022679"/>
    </source>
</evidence>
<feature type="region of interest" description="Disordered" evidence="4">
    <location>
        <begin position="2227"/>
        <end position="2254"/>
    </location>
</feature>
<feature type="region of interest" description="Disordered" evidence="4">
    <location>
        <begin position="3930"/>
        <end position="3954"/>
    </location>
</feature>
<feature type="region of interest" description="Disordered" evidence="4">
    <location>
        <begin position="3966"/>
        <end position="4013"/>
    </location>
</feature>
<feature type="compositionally biased region" description="Polar residues" evidence="4">
    <location>
        <begin position="4073"/>
        <end position="4097"/>
    </location>
</feature>
<feature type="coiled-coil region" evidence="3">
    <location>
        <begin position="4422"/>
        <end position="4449"/>
    </location>
</feature>
<evidence type="ECO:0000313" key="7">
    <source>
        <dbReference type="WBParaSite" id="TREG1_33340.1"/>
    </source>
</evidence>
<dbReference type="PROSITE" id="PS50127">
    <property type="entry name" value="UBC_2"/>
    <property type="match status" value="1"/>
</dbReference>
<dbReference type="GO" id="GO:0005634">
    <property type="term" value="C:nucleus"/>
    <property type="evidence" value="ECO:0007669"/>
    <property type="project" value="TreeGrafter"/>
</dbReference>
<dbReference type="InterPro" id="IPR016135">
    <property type="entry name" value="UBQ-conjugating_enzyme/RWD"/>
</dbReference>
<dbReference type="Proteomes" id="UP000050795">
    <property type="component" value="Unassembled WGS sequence"/>
</dbReference>
<feature type="compositionally biased region" description="Low complexity" evidence="4">
    <location>
        <begin position="379"/>
        <end position="392"/>
    </location>
</feature>
<evidence type="ECO:0000313" key="6">
    <source>
        <dbReference type="Proteomes" id="UP000050795"/>
    </source>
</evidence>
<keyword evidence="6" id="KW-1185">Reference proteome</keyword>
<organism evidence="6 7">
    <name type="scientific">Trichobilharzia regenti</name>
    <name type="common">Nasal bird schistosome</name>
    <dbReference type="NCBI Taxonomy" id="157069"/>
    <lineage>
        <taxon>Eukaryota</taxon>
        <taxon>Metazoa</taxon>
        <taxon>Spiralia</taxon>
        <taxon>Lophotrochozoa</taxon>
        <taxon>Platyhelminthes</taxon>
        <taxon>Trematoda</taxon>
        <taxon>Digenea</taxon>
        <taxon>Strigeidida</taxon>
        <taxon>Schistosomatoidea</taxon>
        <taxon>Schistosomatidae</taxon>
        <taxon>Trichobilharzia</taxon>
    </lineage>
</organism>
<feature type="compositionally biased region" description="Polar residues" evidence="4">
    <location>
        <begin position="3978"/>
        <end position="4007"/>
    </location>
</feature>
<dbReference type="PANTHER" id="PTHR46116">
    <property type="entry name" value="(E3-INDEPENDENT) E2 UBIQUITIN-CONJUGATING ENZYME"/>
    <property type="match status" value="1"/>
</dbReference>
<feature type="compositionally biased region" description="Low complexity" evidence="4">
    <location>
        <begin position="2232"/>
        <end position="2244"/>
    </location>
</feature>
<dbReference type="CDD" id="cd23810">
    <property type="entry name" value="UBCc_BIRC6"/>
    <property type="match status" value="1"/>
</dbReference>
<keyword evidence="2" id="KW-0833">Ubl conjugation pathway</keyword>
<feature type="domain" description="UBC core" evidence="5">
    <location>
        <begin position="4205"/>
        <end position="4372"/>
    </location>
</feature>
<dbReference type="GO" id="GO:0016740">
    <property type="term" value="F:transferase activity"/>
    <property type="evidence" value="ECO:0007669"/>
    <property type="project" value="UniProtKB-KW"/>
</dbReference>
<feature type="compositionally biased region" description="Low complexity" evidence="4">
    <location>
        <begin position="2341"/>
        <end position="2362"/>
    </location>
</feature>
<dbReference type="Pfam" id="PF00179">
    <property type="entry name" value="UQ_con"/>
    <property type="match status" value="1"/>
</dbReference>
<dbReference type="SUPFAM" id="SSF54495">
    <property type="entry name" value="UBC-like"/>
    <property type="match status" value="1"/>
</dbReference>
<reference evidence="7" key="2">
    <citation type="submission" date="2023-11" db="UniProtKB">
        <authorList>
            <consortium name="WormBaseParasite"/>
        </authorList>
    </citation>
    <scope>IDENTIFICATION</scope>
</reference>
<dbReference type="Gene3D" id="3.10.110.10">
    <property type="entry name" value="Ubiquitin Conjugating Enzyme"/>
    <property type="match status" value="1"/>
</dbReference>
<reference evidence="6" key="1">
    <citation type="submission" date="2022-06" db="EMBL/GenBank/DDBJ databases">
        <authorList>
            <person name="Berger JAMES D."/>
            <person name="Berger JAMES D."/>
        </authorList>
    </citation>
    <scope>NUCLEOTIDE SEQUENCE [LARGE SCALE GENOMIC DNA]</scope>
</reference>
<accession>A0AA85JG09</accession>
<dbReference type="InterPro" id="IPR000608">
    <property type="entry name" value="UBC"/>
</dbReference>
<sequence length="4455" mass="500227">MPLTSSELIKCCSRLFALHIKIVLPETEVSSNSDSQSTLCEEESPVLSDLFAQIGLSVHQFQGHYKQPAYTSPTSDKNCSKQSVIDNTTPHSSTLSKIAIIPHERAQRLGILRSVKLHEACFEFLSSSSTEDVKKWSHLYKQAYPKSLFSIILDLMNWIVLMYYHELEFPCDVITNLLNLAGNSCENLIENLIVYGDRETTQLGTKFLFSLLKLEFIFLKYASPSTCSSMPNRKAVFFQKLCDCLSLPTSEDCRGNKLTRWLLICQTSGGCEALLNLLDSIISITSNENYNDAASVNSTSSLSILKNSLLNLFSIISMFGKDSAGSSQFWYRLPLCLGPVSLLNLPISNWTYSGSECLAQCLPGKLQKAEKNKTTHSLSHSTNANSNPNNSSLTVPVSSTQSIVNHNPNGENNIFTSLSGISIPNSYLSFLSGCSNFNDFVDISTDSATVLQKSTHSLFPLSNYPPELLIHLTDIISFMRYNFITNIDPSNNANNIILPDLQDWHLYGLLDVEPLHFPLDKLSLQLSDDCEVERVDFFTGELLVDSEQHCMTINESQMNPSEKHRLSDALSHLTDPVEAYHLVISRMHPGAHRSVTFSFNALNKKHNHLSSSSSVNLLTDIIIPVNPCLQCITLEALLDNPAGSQSSKKTLTKLIAVSTDIACSTLVLRDIHPPIEFTRLRISIVGRLDYPHGKARIHLGAYFGRAGLLMDCFNPIQFNADNRALNIFKCLDSLIMSRTTEFITVQQKLLNIWNQSDKKPIVTRNKDESEVPSSVLSDSSDLEMSLLYRKCCSLQYQINWLCRTSTRLRNGYYPESAYEYRNRICEMSDEQLKKDLYPDKIRYILERCLLCLLSHSNSLLSLVKPISPSPVLPPTESDNNQAFIQYVDECSTNILHDMLIHGSRSMQILIVGLMPVLTKINSLLSIASSTPNEHNFLCKFIREFNASTSLIKTKPQLSMIYESRRHLLYWAVIQRLIHFGMTGDLLNASVSILQNVWNSIDKAESNIFTDVLQLVDTIIENGCSSLLTLHKSFSSLLTSLDACQSAYCGQTGVNGLLKWHYSHQLHNVDRRNLVYPYCQTRTTRVTNGAYTYDAISHYQLCLISFYRLHLECLTRLSTQYVANRDSHFQSIKNDTFPLGALFVRRSIDSQTSILMRSCIPRGLHQTNTYPGKSLIPLETYQIPQQRFLCMFGDGDSVNNAFNQLLPLLAELAFKLLNSLLCVNRTFSGDSSLHENCFVICRLLGRVCWHLPGDTVRKHFIPGGKLTKSSVYSLFYKFCQFGQQESSLISDVFIECMCLILNCERLPDCPQTVKPDNYGTTQSIDLHKSKNKSWPYPNNSVVNYGIQQCMNSLWHLLPNHLVSTAQSVLFNPSDCYSCNSSDHSHVRGVGDNAAAAAVDDNRRRVKSSTNGHYALCELFSNCINTLLIKKSVSIHFCYPAHTCKDGVIDSHPCLLNILRLYCGIVGEPSFKPWKILSPSLNPEKSSSHQNNDLQISMHIKSVKYVLKSVKKLVLSVQKENNLNANSPFMKRAIELRRDVYTLTIQFLACVAADSSDLRLFILKSSEFSTFSTELFTDSSFAAEGINRSITSALEVLFTWFAYTKVEQSGCAIHPFDKFCLEQLTALIRDYALTSTLPFSLFDLDHDMTKGPRDLQAVLLTAICSRIKLCKPMKVEESEVNENTSLLRGIEDSIISCSSHTMSSMSFEYLLIIFKMISNYLYHRLRCLDHQFSTSSSSSSGGNIVSQRDVNNNNNTNNFEAYFLCLSSYSTVIDEEHEFYNKNSTLWSTMASNRIRQLGSSIIPDQLPENPASLATLYMNRLTCYCCYLPGICSAGNAYSQILSTSLYHDKCLSIILGNLCKILIENSTSTDRQKLLTYFTKHTELFLASLRVSHVPASLSTMITLSCLINGWKTLRRLTELIIRHFKAYSICDWVFYCVLTITTYSSSSTSTNTTAENSMHTTRIVKHLIHSLLSTYPLNSCCLFLLLSLFISTDTSILCNKDYADIILQTFVDDTQCLAVMIENQIIAFPSSSPYFKLSLEYTNKRRNSINSSELGQALLNQSLCFNIPCYQQSSALNFQCLNQSLPIGLSGPIHAFKQSSIKCLQDIIDLNYPSRKDKQTSHTITNTTAASCQCPSVNKTLVGKSELKALATICRRKDLLDFAPTALIYSDILDEQMASFCRTLSVIDDYNVGDCENNIIYPMYLGYSAYKSAPMTCTESGVIEEEDDLKNSNTTATTSTTHDNANKSSNDSNTNNVDLSSKLLVEKFSLSELTRTSFIFQNDNECLQIVVRLPCLIQLECVYLSTKNSAISASPAAVEVELYRDLPGASRRSFVSSHKSGTFPSASNSSSSSSTRQNTHTTSPEFHTIIFSPRLVSHVLLRLYRPFDRDKNLHVDNLRLLGQHTDVKQCCKEIRISNPDSYAATGTERTSTKYSDIKMRAIILLHLIHNELISQTSLPSNEFYSSQFVELLLQSLETVSMNEQLSFYTRQFLQMVSCRQQISEITSYINNLTSESMQSEWFYPLEAYNASTSSSSAFSSSMPYSWDSYPSSAVMCERILLGLLINTTSHNCNDFAGYLILRLLDHFPDAMQEYDQIESFISESELEQVSTDYEDFNSLYLFGPLASLASTPYQRLFAWLCLHQDAEQSKRIEFVFDWLNYLYKIFIPRQPPSILYSRLFTHWSQLLLIFSSVLWSLHNSNVSSSGSQTNCTHSWRKCLTVDLISSLHDLCISLRHHREKYVHITKLDDNCIVEIEHFCDALTSLLCSLCSIEPNAVPILLSKLLVVSTSSSSATAASPSITVDQNQESLLFNSQLKILNSILSSDPIVYSVLCMNSESPTTPPTTTTTTVSDNFFYDCCIWLVNYLSSYNAFSPNTSSSLSSSVHSAVRRLDMLTYFMQSNQPTVLRSALGKLICDHLLPVIFSTFTSMLNSSNIYEFCQLQKATIELYEAMKLPIPVQKSPSDDLSNVYCEKTTLEASDVYVNRSNDLLIGAFKESLSNSNFELPNFLSELIFQRTPKPIVFKQTIAVFAVTSSNDSNTRLIYPGHLLTTPSNYSIHPSLTTAILLININQPIVIPSAAAAATDANNYNDIPFRKDLCLKHLRLILYYLLHPYSPILQQSISRPMKLANSPGIHTTNDFELSLAYCLPKNIASSKDWNKALFLPEGYSDYWSTEKLYRLVNFSLVVNESHLLCLLVRPCEHARFLSHPPIVKQDMKSYTLIENKKTKKKDNFLSSELFVHDYQSYTRIFLKSGLLHSIAQSIVNRLLNTPNRLRGETADHLTGFSSKQQLRKATKQFNACIMSSLDCINTWSLLDDCDIDNIINSNTNNKSCVMSSLPMHCIIAYIILLRLTHYDLTLLNMIESRGCHVISTIANQPGLMYLPNYLIQLAANPNCCPTSSSLCDSSHSNRDSSSILGNNSENSTYSKILPLHCLCHFYENVSNDVGEVSVYASLTLPGLRWEHLNSGVLQLLLSYMCVLSRGSCSYLPDAFDTVELNAYLCANQPNCVNNHQHLLSSTIETINCLYTNLIKPACLNFESELFPSTSLSCQQTVSSMNSKTNKYQWDNFPSSIATSTSHKPVIITAWAKGTGFTTNTPTAATTILPTIVGDGDSTSAPNNSYSKMTQSKVEREDQYAIVLCNTLSGFLNTFMNSRSNHDGDNDNDDELFGSIVSYFMMKFNLINFIINYLRNNSIVEIVSRISLYRSIFRLIHSIALCPQLHWLLIFVQGDLDNRLIVEYSSKLFNAFQSYWSDDTTNASIIVNTITDNHDNNNEDDLNKCFSNIDSSCVIALSKQILSYLSKYMEHLNKLGLNKSVGSDYLSGEQSTLKTPKTEVIAQPANKPSKGLTRQPSIRYRTGLKKTSGNFTKTPNNNTNSLLTGSVLSNSEFDDDTSNLESSFNNHHHQTIIKTCSLLQLKSGFFDLLDETSDESGDGTLSTVTETDEKHNEEGNGVLKQSVEELSDNIGVGDNNNNNGRSQTIEPVQVNGSNESNNDLPNGSSHCEQLNNNNELNNKSSSIVYNKSSNSIYVNQHLLITLNELKNTFKILKIILMYQQLSVVNKDFDHDVNSSEDQSSTDGQTRSGSGIPNSQVVPISSSTSSTNQDYCLALKSIQFCMMKFLSVSEKNTVSLLVPHAYADLCTKHEGLVLLNRNIKKSPDSGDTSSTSAVVPSVPASAALSSSDLKKPSSSSKLQVTPKNRSLDCLQRLAQEVVTLSTSLPLSENASVFMRCDENHLCLIKAIITGPPDTPYSGGCFEFDIYIPPSYPSQPPLVEFRTTAKNTFRFNPNLYEDGKVCLSILNTWHGSAEERWNPETSSLLQVLVSIQSLIFVHEPYFNEPGFECTMGTPKGIAISYKYNARIRAATVRWAMINQLKHLPVGFEEVILKHFLHRRPFIISQVEQWILEMHNHEQFKGIEVYVKELEDSLTILKIEFQQLEGRLINWEEKKKSLTQ</sequence>
<keyword evidence="1" id="KW-0808">Transferase</keyword>
<dbReference type="GO" id="GO:0043066">
    <property type="term" value="P:negative regulation of apoptotic process"/>
    <property type="evidence" value="ECO:0007669"/>
    <property type="project" value="TreeGrafter"/>
</dbReference>
<feature type="region of interest" description="Disordered" evidence="4">
    <location>
        <begin position="4070"/>
        <end position="4103"/>
    </location>
</feature>
<name>A0AA85JG09_TRIRE</name>
<evidence type="ECO:0000256" key="2">
    <source>
        <dbReference type="ARBA" id="ARBA00022786"/>
    </source>
</evidence>
<dbReference type="SMART" id="SM00212">
    <property type="entry name" value="UBCc"/>
    <property type="match status" value="1"/>
</dbReference>
<evidence type="ECO:0000259" key="5">
    <source>
        <dbReference type="PROSITE" id="PS50127"/>
    </source>
</evidence>
<protein>
    <recommendedName>
        <fullName evidence="5">UBC core domain-containing protein</fullName>
    </recommendedName>
</protein>
<dbReference type="WBParaSite" id="TREG1_33340.1">
    <property type="protein sequence ID" value="TREG1_33340.1"/>
    <property type="gene ID" value="TREG1_33340"/>
</dbReference>
<feature type="region of interest" description="Disordered" evidence="4">
    <location>
        <begin position="2336"/>
        <end position="2362"/>
    </location>
</feature>
<proteinExistence type="predicted"/>
<dbReference type="PANTHER" id="PTHR46116:SF39">
    <property type="entry name" value="BACULOVIRAL IAP REPEAT-CONTAINING PROTEIN 6"/>
    <property type="match status" value="1"/>
</dbReference>